<protein>
    <submittedName>
        <fullName evidence="2">Uncharacterized protein</fullName>
    </submittedName>
</protein>
<reference evidence="2 3" key="1">
    <citation type="submission" date="2018-10" db="EMBL/GenBank/DDBJ databases">
        <title>Genome assembly for a Yunnan-Guizhou Plateau 3E fish, Anabarilius grahami (Regan), and its evolutionary and genetic applications.</title>
        <authorList>
            <person name="Jiang W."/>
        </authorList>
    </citation>
    <scope>NUCLEOTIDE SEQUENCE [LARGE SCALE GENOMIC DNA]</scope>
    <source>
        <strain evidence="2">AG-KIZ</strain>
        <tissue evidence="2">Muscle</tissue>
    </source>
</reference>
<dbReference type="EMBL" id="RJVU01047119">
    <property type="protein sequence ID" value="ROL44033.1"/>
    <property type="molecule type" value="Genomic_DNA"/>
</dbReference>
<feature type="region of interest" description="Disordered" evidence="1">
    <location>
        <begin position="1"/>
        <end position="33"/>
    </location>
</feature>
<keyword evidence="3" id="KW-1185">Reference proteome</keyword>
<evidence type="ECO:0000256" key="1">
    <source>
        <dbReference type="SAM" id="MobiDB-lite"/>
    </source>
</evidence>
<accession>A0A3N0YCS9</accession>
<gene>
    <name evidence="2" type="ORF">DPX16_10317</name>
</gene>
<comment type="caution">
    <text evidence="2">The sequence shown here is derived from an EMBL/GenBank/DDBJ whole genome shotgun (WGS) entry which is preliminary data.</text>
</comment>
<dbReference type="AlphaFoldDB" id="A0A3N0YCS9"/>
<feature type="region of interest" description="Disordered" evidence="1">
    <location>
        <begin position="49"/>
        <end position="93"/>
    </location>
</feature>
<name>A0A3N0YCS9_ANAGA</name>
<evidence type="ECO:0000313" key="3">
    <source>
        <dbReference type="Proteomes" id="UP000281406"/>
    </source>
</evidence>
<evidence type="ECO:0000313" key="2">
    <source>
        <dbReference type="EMBL" id="ROL44033.1"/>
    </source>
</evidence>
<proteinExistence type="predicted"/>
<organism evidence="2 3">
    <name type="scientific">Anabarilius grahami</name>
    <name type="common">Kanglang fish</name>
    <name type="synonym">Barilius grahami</name>
    <dbReference type="NCBI Taxonomy" id="495550"/>
    <lineage>
        <taxon>Eukaryota</taxon>
        <taxon>Metazoa</taxon>
        <taxon>Chordata</taxon>
        <taxon>Craniata</taxon>
        <taxon>Vertebrata</taxon>
        <taxon>Euteleostomi</taxon>
        <taxon>Actinopterygii</taxon>
        <taxon>Neopterygii</taxon>
        <taxon>Teleostei</taxon>
        <taxon>Ostariophysi</taxon>
        <taxon>Cypriniformes</taxon>
        <taxon>Xenocyprididae</taxon>
        <taxon>Xenocypridinae</taxon>
        <taxon>Xenocypridinae incertae sedis</taxon>
        <taxon>Anabarilius</taxon>
    </lineage>
</organism>
<dbReference type="Proteomes" id="UP000281406">
    <property type="component" value="Unassembled WGS sequence"/>
</dbReference>
<feature type="compositionally biased region" description="Basic and acidic residues" evidence="1">
    <location>
        <begin position="12"/>
        <end position="33"/>
    </location>
</feature>
<sequence length="93" mass="10639">MADVSGLMSSHGQRDKNEVIQNGREPEEDHRLVETEDKIKSEAKIFQEAEQNTFHRRGRRSALEDPSTLSTTTKKRRRLLSAEDGSVQHHPLC</sequence>